<dbReference type="InterPro" id="IPR026082">
    <property type="entry name" value="ABCA"/>
</dbReference>
<dbReference type="GO" id="GO:0005319">
    <property type="term" value="F:lipid transporter activity"/>
    <property type="evidence" value="ECO:0007669"/>
    <property type="project" value="TreeGrafter"/>
</dbReference>
<dbReference type="GO" id="GO:0016020">
    <property type="term" value="C:membrane"/>
    <property type="evidence" value="ECO:0007669"/>
    <property type="project" value="InterPro"/>
</dbReference>
<dbReference type="PANTHER" id="PTHR19229">
    <property type="entry name" value="ATP-BINDING CASSETTE TRANSPORTER SUBFAMILY A ABCA"/>
    <property type="match status" value="1"/>
</dbReference>
<evidence type="ECO:0000256" key="1">
    <source>
        <dbReference type="SAM" id="MobiDB-lite"/>
    </source>
</evidence>
<sequence length="123" mass="13744">MFCYWMSQQLELIQKQVVSFGIFYQNDSDNDSVTDDDSVSHNNNGDNDNVSHNDSGNDGDNDNDNVSIRESDTALVLTSHSMEECDALCTQIAIMTNGEFRCLGSTQHIKSKLAKIYSLIKLI</sequence>
<dbReference type="AlphaFoldDB" id="A0A0R3RCM2"/>
<reference evidence="4" key="1">
    <citation type="submission" date="2017-02" db="UniProtKB">
        <authorList>
            <consortium name="WormBaseParasite"/>
        </authorList>
    </citation>
    <scope>IDENTIFICATION</scope>
</reference>
<evidence type="ECO:0000313" key="2">
    <source>
        <dbReference type="EMBL" id="VDO55668.1"/>
    </source>
</evidence>
<dbReference type="InterPro" id="IPR027417">
    <property type="entry name" value="P-loop_NTPase"/>
</dbReference>
<name>A0A0R3RCM2_9BILA</name>
<evidence type="ECO:0000313" key="3">
    <source>
        <dbReference type="Proteomes" id="UP000280834"/>
    </source>
</evidence>
<evidence type="ECO:0000313" key="4">
    <source>
        <dbReference type="WBParaSite" id="BTMF_0001779301-mRNA-1"/>
    </source>
</evidence>
<accession>A0A0R3RCM2</accession>
<reference evidence="2 3" key="2">
    <citation type="submission" date="2018-11" db="EMBL/GenBank/DDBJ databases">
        <authorList>
            <consortium name="Pathogen Informatics"/>
        </authorList>
    </citation>
    <scope>NUCLEOTIDE SEQUENCE [LARGE SCALE GENOMIC DNA]</scope>
</reference>
<dbReference type="STRING" id="42155.A0A0R3RCM2"/>
<organism evidence="4">
    <name type="scientific">Brugia timori</name>
    <dbReference type="NCBI Taxonomy" id="42155"/>
    <lineage>
        <taxon>Eukaryota</taxon>
        <taxon>Metazoa</taxon>
        <taxon>Ecdysozoa</taxon>
        <taxon>Nematoda</taxon>
        <taxon>Chromadorea</taxon>
        <taxon>Rhabditida</taxon>
        <taxon>Spirurina</taxon>
        <taxon>Spiruromorpha</taxon>
        <taxon>Filarioidea</taxon>
        <taxon>Onchocercidae</taxon>
        <taxon>Brugia</taxon>
    </lineage>
</organism>
<dbReference type="WBParaSite" id="BTMF_0001779301-mRNA-1">
    <property type="protein sequence ID" value="BTMF_0001779301-mRNA-1"/>
    <property type="gene ID" value="BTMF_0001779301"/>
</dbReference>
<feature type="region of interest" description="Disordered" evidence="1">
    <location>
        <begin position="31"/>
        <end position="68"/>
    </location>
</feature>
<gene>
    <name evidence="2" type="ORF">BTMF_LOCUS15758</name>
</gene>
<dbReference type="SUPFAM" id="SSF52540">
    <property type="entry name" value="P-loop containing nucleoside triphosphate hydrolases"/>
    <property type="match status" value="1"/>
</dbReference>
<proteinExistence type="predicted"/>
<feature type="compositionally biased region" description="Low complexity" evidence="1">
    <location>
        <begin position="40"/>
        <end position="56"/>
    </location>
</feature>
<protein>
    <submittedName>
        <fullName evidence="4">ABC transporter domain-containing protein</fullName>
    </submittedName>
</protein>
<keyword evidence="3" id="KW-1185">Reference proteome</keyword>
<dbReference type="PANTHER" id="PTHR19229:SF250">
    <property type="entry name" value="ABC TRANSPORTER DOMAIN-CONTAINING PROTEIN-RELATED"/>
    <property type="match status" value="1"/>
</dbReference>
<dbReference type="EMBL" id="UZAG01023088">
    <property type="protein sequence ID" value="VDO55668.1"/>
    <property type="molecule type" value="Genomic_DNA"/>
</dbReference>
<dbReference type="GO" id="GO:0140359">
    <property type="term" value="F:ABC-type transporter activity"/>
    <property type="evidence" value="ECO:0007669"/>
    <property type="project" value="InterPro"/>
</dbReference>
<dbReference type="Proteomes" id="UP000280834">
    <property type="component" value="Unassembled WGS sequence"/>
</dbReference>
<dbReference type="Gene3D" id="3.40.50.300">
    <property type="entry name" value="P-loop containing nucleotide triphosphate hydrolases"/>
    <property type="match status" value="1"/>
</dbReference>